<organism evidence="2 3">
    <name type="scientific">Auricularia subglabra (strain TFB-10046 / SS5)</name>
    <name type="common">White-rot fungus</name>
    <name type="synonym">Auricularia delicata (strain TFB10046)</name>
    <dbReference type="NCBI Taxonomy" id="717982"/>
    <lineage>
        <taxon>Eukaryota</taxon>
        <taxon>Fungi</taxon>
        <taxon>Dikarya</taxon>
        <taxon>Basidiomycota</taxon>
        <taxon>Agaricomycotina</taxon>
        <taxon>Agaricomycetes</taxon>
        <taxon>Auriculariales</taxon>
        <taxon>Auriculariaceae</taxon>
        <taxon>Auricularia</taxon>
    </lineage>
</organism>
<accession>J0WVF8</accession>
<feature type="transmembrane region" description="Helical" evidence="1">
    <location>
        <begin position="169"/>
        <end position="190"/>
    </location>
</feature>
<feature type="transmembrane region" description="Helical" evidence="1">
    <location>
        <begin position="88"/>
        <end position="109"/>
    </location>
</feature>
<proteinExistence type="predicted"/>
<reference evidence="3" key="1">
    <citation type="journal article" date="2012" name="Science">
        <title>The Paleozoic origin of enzymatic lignin decomposition reconstructed from 31 fungal genomes.</title>
        <authorList>
            <person name="Floudas D."/>
            <person name="Binder M."/>
            <person name="Riley R."/>
            <person name="Barry K."/>
            <person name="Blanchette R.A."/>
            <person name="Henrissat B."/>
            <person name="Martinez A.T."/>
            <person name="Otillar R."/>
            <person name="Spatafora J.W."/>
            <person name="Yadav J.S."/>
            <person name="Aerts A."/>
            <person name="Benoit I."/>
            <person name="Boyd A."/>
            <person name="Carlson A."/>
            <person name="Copeland A."/>
            <person name="Coutinho P.M."/>
            <person name="de Vries R.P."/>
            <person name="Ferreira P."/>
            <person name="Findley K."/>
            <person name="Foster B."/>
            <person name="Gaskell J."/>
            <person name="Glotzer D."/>
            <person name="Gorecki P."/>
            <person name="Heitman J."/>
            <person name="Hesse C."/>
            <person name="Hori C."/>
            <person name="Igarashi K."/>
            <person name="Jurgens J.A."/>
            <person name="Kallen N."/>
            <person name="Kersten P."/>
            <person name="Kohler A."/>
            <person name="Kuees U."/>
            <person name="Kumar T.K.A."/>
            <person name="Kuo A."/>
            <person name="LaButti K."/>
            <person name="Larrondo L.F."/>
            <person name="Lindquist E."/>
            <person name="Ling A."/>
            <person name="Lombard V."/>
            <person name="Lucas S."/>
            <person name="Lundell T."/>
            <person name="Martin R."/>
            <person name="McLaughlin D.J."/>
            <person name="Morgenstern I."/>
            <person name="Morin E."/>
            <person name="Murat C."/>
            <person name="Nagy L.G."/>
            <person name="Nolan M."/>
            <person name="Ohm R.A."/>
            <person name="Patyshakuliyeva A."/>
            <person name="Rokas A."/>
            <person name="Ruiz-Duenas F.J."/>
            <person name="Sabat G."/>
            <person name="Salamov A."/>
            <person name="Samejima M."/>
            <person name="Schmutz J."/>
            <person name="Slot J.C."/>
            <person name="St John F."/>
            <person name="Stenlid J."/>
            <person name="Sun H."/>
            <person name="Sun S."/>
            <person name="Syed K."/>
            <person name="Tsang A."/>
            <person name="Wiebenga A."/>
            <person name="Young D."/>
            <person name="Pisabarro A."/>
            <person name="Eastwood D.C."/>
            <person name="Martin F."/>
            <person name="Cullen D."/>
            <person name="Grigoriev I.V."/>
            <person name="Hibbett D.S."/>
        </authorList>
    </citation>
    <scope>NUCLEOTIDE SEQUENCE [LARGE SCALE GENOMIC DNA]</scope>
    <source>
        <strain evidence="3">TFB10046</strain>
    </source>
</reference>
<evidence type="ECO:0000313" key="2">
    <source>
        <dbReference type="EMBL" id="EJD38094.1"/>
    </source>
</evidence>
<dbReference type="EMBL" id="JH687830">
    <property type="protein sequence ID" value="EJD38094.1"/>
    <property type="molecule type" value="Genomic_DNA"/>
</dbReference>
<dbReference type="InParanoid" id="J0WVF8"/>
<sequence>MALLAPITVFGAVLPLLHLLMSLSAPQAAALLASSFVNAQLVVCVEVAAATLFFYDYFTTLSSEVELLTIVLYYALFKGAPNNCRFTALVLIGITIGDAILVLRTWAIWDTSRAVLVLLATLLCASTVTNAYYLTRYLRGLILFPLERLDPSIVRLFGRHSCLDREIGVLWIVVAAFKLGISAANVVFVYTQPLEYVILLALMQGTFHSILTCRLTLHIRSVATEDTTLALSSLSISTVVDSRTPL</sequence>
<gene>
    <name evidence="2" type="ORF">AURDEDRAFT_172855</name>
</gene>
<evidence type="ECO:0000313" key="3">
    <source>
        <dbReference type="Proteomes" id="UP000006514"/>
    </source>
</evidence>
<protein>
    <submittedName>
        <fullName evidence="2">Uncharacterized protein</fullName>
    </submittedName>
</protein>
<keyword evidence="1" id="KW-0472">Membrane</keyword>
<feature type="transmembrane region" description="Helical" evidence="1">
    <location>
        <begin position="196"/>
        <end position="217"/>
    </location>
</feature>
<dbReference type="Proteomes" id="UP000006514">
    <property type="component" value="Unassembled WGS sequence"/>
</dbReference>
<keyword evidence="1" id="KW-0812">Transmembrane</keyword>
<dbReference type="AlphaFoldDB" id="J0WVF8"/>
<keyword evidence="1" id="KW-1133">Transmembrane helix</keyword>
<evidence type="ECO:0000256" key="1">
    <source>
        <dbReference type="SAM" id="Phobius"/>
    </source>
</evidence>
<feature type="transmembrane region" description="Helical" evidence="1">
    <location>
        <begin position="115"/>
        <end position="134"/>
    </location>
</feature>
<dbReference type="KEGG" id="adl:AURDEDRAFT_172855"/>
<name>J0WVF8_AURST</name>
<keyword evidence="3" id="KW-1185">Reference proteome</keyword>
<dbReference type="OrthoDB" id="3350812at2759"/>